<protein>
    <submittedName>
        <fullName evidence="1">Uncharacterized protein</fullName>
    </submittedName>
</protein>
<sequence length="63" mass="7275">MISIIEVEYMPNGDEKSIMLSMKQCFLDHSLMNGQYKNDSMIAESISRALRLGESDFWRGDLE</sequence>
<reference evidence="1" key="1">
    <citation type="submission" date="2018-10" db="EMBL/GenBank/DDBJ databases">
        <title>Hidden diversity of soil giant viruses.</title>
        <authorList>
            <person name="Schulz F."/>
            <person name="Alteio L."/>
            <person name="Goudeau D."/>
            <person name="Ryan E.M."/>
            <person name="Malmstrom R.R."/>
            <person name="Blanchard J."/>
            <person name="Woyke T."/>
        </authorList>
    </citation>
    <scope>NUCLEOTIDE SEQUENCE</scope>
    <source>
        <strain evidence="1">HYV1</strain>
    </source>
</reference>
<proteinExistence type="predicted"/>
<evidence type="ECO:0000313" key="1">
    <source>
        <dbReference type="EMBL" id="AYV82811.1"/>
    </source>
</evidence>
<organism evidence="1">
    <name type="scientific">Hyperionvirus sp</name>
    <dbReference type="NCBI Taxonomy" id="2487770"/>
    <lineage>
        <taxon>Viruses</taxon>
        <taxon>Varidnaviria</taxon>
        <taxon>Bamfordvirae</taxon>
        <taxon>Nucleocytoviricota</taxon>
        <taxon>Megaviricetes</taxon>
        <taxon>Imitervirales</taxon>
        <taxon>Mimiviridae</taxon>
        <taxon>Klosneuvirinae</taxon>
    </lineage>
</organism>
<accession>A0A3G5A9E7</accession>
<name>A0A3G5A9E7_9VIRU</name>
<gene>
    <name evidence="1" type="ORF">Hyperionvirus2_179</name>
</gene>
<dbReference type="EMBL" id="MK072384">
    <property type="protein sequence ID" value="AYV82811.1"/>
    <property type="molecule type" value="Genomic_DNA"/>
</dbReference>